<dbReference type="InterPro" id="IPR036770">
    <property type="entry name" value="Ankyrin_rpt-contain_sf"/>
</dbReference>
<dbReference type="EMBL" id="OU892285">
    <property type="protein sequence ID" value="CAG9773340.1"/>
    <property type="molecule type" value="Genomic_DNA"/>
</dbReference>
<sequence length="162" mass="18840">MFKWRFAQALRENNVKKIELLLYQYIYASSSANLDLFRMTIQMRKLDIFMKLLKWIPFEQTKAPGLILLAIGSRWKCNDVRKLAKILNVVPSDSSVFASIVLDRPDILQLLIEEFNVPSKQKSQTGETPLQVATRLNRIRCTTYLKTIGMKKTQKEKEMDLA</sequence>
<dbReference type="Proteomes" id="UP001152799">
    <property type="component" value="Chromosome 9"/>
</dbReference>
<gene>
    <name evidence="1" type="ORF">CEUTPL_LOCUS13731</name>
</gene>
<dbReference type="SUPFAM" id="SSF48403">
    <property type="entry name" value="Ankyrin repeat"/>
    <property type="match status" value="1"/>
</dbReference>
<accession>A0A9N9N342</accession>
<keyword evidence="2" id="KW-1185">Reference proteome</keyword>
<evidence type="ECO:0000313" key="1">
    <source>
        <dbReference type="EMBL" id="CAG9773340.1"/>
    </source>
</evidence>
<organism evidence="1 2">
    <name type="scientific">Ceutorhynchus assimilis</name>
    <name type="common">cabbage seed weevil</name>
    <dbReference type="NCBI Taxonomy" id="467358"/>
    <lineage>
        <taxon>Eukaryota</taxon>
        <taxon>Metazoa</taxon>
        <taxon>Ecdysozoa</taxon>
        <taxon>Arthropoda</taxon>
        <taxon>Hexapoda</taxon>
        <taxon>Insecta</taxon>
        <taxon>Pterygota</taxon>
        <taxon>Neoptera</taxon>
        <taxon>Endopterygota</taxon>
        <taxon>Coleoptera</taxon>
        <taxon>Polyphaga</taxon>
        <taxon>Cucujiformia</taxon>
        <taxon>Curculionidae</taxon>
        <taxon>Ceutorhynchinae</taxon>
        <taxon>Ceutorhynchus</taxon>
    </lineage>
</organism>
<name>A0A9N9N342_9CUCU</name>
<evidence type="ECO:0000313" key="2">
    <source>
        <dbReference type="Proteomes" id="UP001152799"/>
    </source>
</evidence>
<reference evidence="1" key="1">
    <citation type="submission" date="2022-01" db="EMBL/GenBank/DDBJ databases">
        <authorList>
            <person name="King R."/>
        </authorList>
    </citation>
    <scope>NUCLEOTIDE SEQUENCE</scope>
</reference>
<protein>
    <submittedName>
        <fullName evidence="1">Uncharacterized protein</fullName>
    </submittedName>
</protein>
<dbReference type="AlphaFoldDB" id="A0A9N9N342"/>
<proteinExistence type="predicted"/>